<organism evidence="1">
    <name type="scientific">Salmonella enterica</name>
    <name type="common">Salmonella choleraesuis</name>
    <dbReference type="NCBI Taxonomy" id="28901"/>
    <lineage>
        <taxon>Bacteria</taxon>
        <taxon>Pseudomonadati</taxon>
        <taxon>Pseudomonadota</taxon>
        <taxon>Gammaproteobacteria</taxon>
        <taxon>Enterobacterales</taxon>
        <taxon>Enterobacteriaceae</taxon>
        <taxon>Salmonella</taxon>
    </lineage>
</organism>
<reference evidence="1" key="1">
    <citation type="submission" date="2016-09" db="EMBL/GenBank/DDBJ databases">
        <title>Whole Genome Sequencing of Salmonella enterica subsp. enterica serovar Nottingham.</title>
        <authorList>
            <person name="Zheng J."/>
            <person name="Wang H."/>
        </authorList>
    </citation>
    <scope>NUCLEOTIDE SEQUENCE [LARGE SCALE GENOMIC DNA]</scope>
    <source>
        <strain evidence="1">CFSAN055411</strain>
    </source>
</reference>
<comment type="caution">
    <text evidence="1">The sequence shown here is derived from an EMBL/GenBank/DDBJ whole genome shotgun (WGS) entry which is preliminary data.</text>
</comment>
<proteinExistence type="predicted"/>
<dbReference type="AlphaFoldDB" id="A0A3F3I8P6"/>
<dbReference type="RefSeq" id="WP_069721882.1">
    <property type="nucleotide sequence ID" value="NZ_MJEL01000055.1"/>
</dbReference>
<accession>A0A3F3I8P6</accession>
<dbReference type="Proteomes" id="UP000852880">
    <property type="component" value="Unassembled WGS sequence"/>
</dbReference>
<evidence type="ECO:0000313" key="1">
    <source>
        <dbReference type="EMBL" id="OEH95548.1"/>
    </source>
</evidence>
<gene>
    <name evidence="1" type="ORF">BH006_26010</name>
</gene>
<feature type="non-terminal residue" evidence="1">
    <location>
        <position position="1"/>
    </location>
</feature>
<sequence length="164" mass="19049">LFALHLKEESVRLHGDDYISGVFSEFKYKSSYNYEISQAVFLASEIATSYHKIKNISYANKKISWCTRTAIIATSAENREPVFSKRKIANYLDIPGLSPKDIEILINIKNFTKKIPEKYIEKILLLVMHFDYVKKDYGKLLNDPFIKKIIMDTTSENIHDEYGL</sequence>
<name>A0A3F3I8P6_SALER</name>
<dbReference type="EMBL" id="MJEL01000055">
    <property type="protein sequence ID" value="OEH95548.1"/>
    <property type="molecule type" value="Genomic_DNA"/>
</dbReference>
<protein>
    <submittedName>
        <fullName evidence="1">Uncharacterized protein</fullName>
    </submittedName>
</protein>